<dbReference type="GeneID" id="72002234"/>
<reference evidence="2 3" key="1">
    <citation type="journal article" date="2021" name="Environ. Microbiol.">
        <title>Gene family expansions and transcriptome signatures uncover fungal adaptations to wood decay.</title>
        <authorList>
            <person name="Hage H."/>
            <person name="Miyauchi S."/>
            <person name="Viragh M."/>
            <person name="Drula E."/>
            <person name="Min B."/>
            <person name="Chaduli D."/>
            <person name="Navarro D."/>
            <person name="Favel A."/>
            <person name="Norest M."/>
            <person name="Lesage-Meessen L."/>
            <person name="Balint B."/>
            <person name="Merenyi Z."/>
            <person name="de Eugenio L."/>
            <person name="Morin E."/>
            <person name="Martinez A.T."/>
            <person name="Baldrian P."/>
            <person name="Stursova M."/>
            <person name="Martinez M.J."/>
            <person name="Novotny C."/>
            <person name="Magnuson J.K."/>
            <person name="Spatafora J.W."/>
            <person name="Maurice S."/>
            <person name="Pangilinan J."/>
            <person name="Andreopoulos W."/>
            <person name="LaButti K."/>
            <person name="Hundley H."/>
            <person name="Na H."/>
            <person name="Kuo A."/>
            <person name="Barry K."/>
            <person name="Lipzen A."/>
            <person name="Henrissat B."/>
            <person name="Riley R."/>
            <person name="Ahrendt S."/>
            <person name="Nagy L.G."/>
            <person name="Grigoriev I.V."/>
            <person name="Martin F."/>
            <person name="Rosso M.N."/>
        </authorList>
    </citation>
    <scope>NUCLEOTIDE SEQUENCE [LARGE SCALE GENOMIC DNA]</scope>
    <source>
        <strain evidence="2 3">CIRM-BRFM 1785</strain>
    </source>
</reference>
<protein>
    <submittedName>
        <fullName evidence="2">Uncharacterized protein</fullName>
    </submittedName>
</protein>
<gene>
    <name evidence="2" type="ORF">C8Q71DRAFT_721999</name>
</gene>
<evidence type="ECO:0000313" key="3">
    <source>
        <dbReference type="Proteomes" id="UP000814176"/>
    </source>
</evidence>
<proteinExistence type="predicted"/>
<dbReference type="EMBL" id="JADCUA010000005">
    <property type="protein sequence ID" value="KAH9840305.1"/>
    <property type="molecule type" value="Genomic_DNA"/>
</dbReference>
<evidence type="ECO:0000256" key="1">
    <source>
        <dbReference type="SAM" id="MobiDB-lite"/>
    </source>
</evidence>
<feature type="region of interest" description="Disordered" evidence="1">
    <location>
        <begin position="55"/>
        <end position="118"/>
    </location>
</feature>
<organism evidence="2 3">
    <name type="scientific">Rhodofomes roseus</name>
    <dbReference type="NCBI Taxonomy" id="34475"/>
    <lineage>
        <taxon>Eukaryota</taxon>
        <taxon>Fungi</taxon>
        <taxon>Dikarya</taxon>
        <taxon>Basidiomycota</taxon>
        <taxon>Agaricomycotina</taxon>
        <taxon>Agaricomycetes</taxon>
        <taxon>Polyporales</taxon>
        <taxon>Rhodofomes</taxon>
    </lineage>
</organism>
<sequence length="118" mass="13024">MFESLPSSAPVSSRTDPVGWWYAREIGSFLQKRGAWIAQLEERVVGNWAALSSEGEQDSDVVATDTERNSVGMAHGLRTESTTYERVRARNGTAIRRKASPRSTDLGNTTRTGQIHSN</sequence>
<evidence type="ECO:0000313" key="2">
    <source>
        <dbReference type="EMBL" id="KAH9840305.1"/>
    </source>
</evidence>
<feature type="compositionally biased region" description="Polar residues" evidence="1">
    <location>
        <begin position="101"/>
        <end position="118"/>
    </location>
</feature>
<keyword evidence="3" id="KW-1185">Reference proteome</keyword>
<name>A0ABQ8KRF4_9APHY</name>
<comment type="caution">
    <text evidence="2">The sequence shown here is derived from an EMBL/GenBank/DDBJ whole genome shotgun (WGS) entry which is preliminary data.</text>
</comment>
<dbReference type="RefSeq" id="XP_047781955.1">
    <property type="nucleotide sequence ID" value="XM_047921502.1"/>
</dbReference>
<dbReference type="Proteomes" id="UP000814176">
    <property type="component" value="Unassembled WGS sequence"/>
</dbReference>
<accession>A0ABQ8KRF4</accession>